<evidence type="ECO:0008006" key="4">
    <source>
        <dbReference type="Google" id="ProtNLM"/>
    </source>
</evidence>
<sequence>MNGPLEWFAAIGTILSAGMIAVDWGRKWTGWAFVLFVAVSIAWIVSGLLNDTIPLAVQNGLLLGVNLWGVWQYLLSPKNRKKIERMEELEEKASEDIEAGRD</sequence>
<evidence type="ECO:0000313" key="2">
    <source>
        <dbReference type="EMBL" id="RKF18356.1"/>
    </source>
</evidence>
<name>A0A420ECF3_9SPHN</name>
<dbReference type="Gene3D" id="1.20.1280.290">
    <property type="match status" value="1"/>
</dbReference>
<dbReference type="Proteomes" id="UP000284395">
    <property type="component" value="Unassembled WGS sequence"/>
</dbReference>
<dbReference type="RefSeq" id="WP_120325630.1">
    <property type="nucleotide sequence ID" value="NZ_RAPF01000009.1"/>
</dbReference>
<feature type="transmembrane region" description="Helical" evidence="1">
    <location>
        <begin position="55"/>
        <end position="75"/>
    </location>
</feature>
<reference evidence="2 3" key="1">
    <citation type="submission" date="2018-09" db="EMBL/GenBank/DDBJ databases">
        <title>Altererythrobacter spongiae sp. nov., isolated from a marine sponge.</title>
        <authorList>
            <person name="Zhuang L."/>
            <person name="Luo L."/>
        </authorList>
    </citation>
    <scope>NUCLEOTIDE SEQUENCE [LARGE SCALE GENOMIC DNA]</scope>
    <source>
        <strain evidence="2 3">HN-Y73</strain>
    </source>
</reference>
<protein>
    <recommendedName>
        <fullName evidence="4">Nicotinamide riboside transporter PnuC</fullName>
    </recommendedName>
</protein>
<keyword evidence="1" id="KW-0812">Transmembrane</keyword>
<keyword evidence="1" id="KW-1133">Transmembrane helix</keyword>
<keyword evidence="1" id="KW-0472">Membrane</keyword>
<dbReference type="EMBL" id="RAPF01000009">
    <property type="protein sequence ID" value="RKF18356.1"/>
    <property type="molecule type" value="Genomic_DNA"/>
</dbReference>
<evidence type="ECO:0000256" key="1">
    <source>
        <dbReference type="SAM" id="Phobius"/>
    </source>
</evidence>
<organism evidence="2 3">
    <name type="scientific">Altericroceibacterium spongiae</name>
    <dbReference type="NCBI Taxonomy" id="2320269"/>
    <lineage>
        <taxon>Bacteria</taxon>
        <taxon>Pseudomonadati</taxon>
        <taxon>Pseudomonadota</taxon>
        <taxon>Alphaproteobacteria</taxon>
        <taxon>Sphingomonadales</taxon>
        <taxon>Erythrobacteraceae</taxon>
        <taxon>Altericroceibacterium</taxon>
    </lineage>
</organism>
<keyword evidence="3" id="KW-1185">Reference proteome</keyword>
<gene>
    <name evidence="2" type="ORF">D6851_14540</name>
</gene>
<feature type="transmembrane region" description="Helical" evidence="1">
    <location>
        <begin position="31"/>
        <end position="49"/>
    </location>
</feature>
<comment type="caution">
    <text evidence="2">The sequence shown here is derived from an EMBL/GenBank/DDBJ whole genome shotgun (WGS) entry which is preliminary data.</text>
</comment>
<accession>A0A420ECF3</accession>
<dbReference type="AlphaFoldDB" id="A0A420ECF3"/>
<feature type="transmembrane region" description="Helical" evidence="1">
    <location>
        <begin position="6"/>
        <end position="24"/>
    </location>
</feature>
<dbReference type="OrthoDB" id="7619970at2"/>
<proteinExistence type="predicted"/>
<evidence type="ECO:0000313" key="3">
    <source>
        <dbReference type="Proteomes" id="UP000284395"/>
    </source>
</evidence>